<dbReference type="AlphaFoldDB" id="A0A6A5S932"/>
<accession>A0A6A5S932</accession>
<reference evidence="2" key="1">
    <citation type="journal article" date="2020" name="Stud. Mycol.">
        <title>101 Dothideomycetes genomes: a test case for predicting lifestyles and emergence of pathogens.</title>
        <authorList>
            <person name="Haridas S."/>
            <person name="Albert R."/>
            <person name="Binder M."/>
            <person name="Bloem J."/>
            <person name="Labutti K."/>
            <person name="Salamov A."/>
            <person name="Andreopoulos B."/>
            <person name="Baker S."/>
            <person name="Barry K."/>
            <person name="Bills G."/>
            <person name="Bluhm B."/>
            <person name="Cannon C."/>
            <person name="Castanera R."/>
            <person name="Culley D."/>
            <person name="Daum C."/>
            <person name="Ezra D."/>
            <person name="Gonzalez J."/>
            <person name="Henrissat B."/>
            <person name="Kuo A."/>
            <person name="Liang C."/>
            <person name="Lipzen A."/>
            <person name="Lutzoni F."/>
            <person name="Magnuson J."/>
            <person name="Mondo S."/>
            <person name="Nolan M."/>
            <person name="Ohm R."/>
            <person name="Pangilinan J."/>
            <person name="Park H.-J."/>
            <person name="Ramirez L."/>
            <person name="Alfaro M."/>
            <person name="Sun H."/>
            <person name="Tritt A."/>
            <person name="Yoshinaga Y."/>
            <person name="Zwiers L.-H."/>
            <person name="Turgeon B."/>
            <person name="Goodwin S."/>
            <person name="Spatafora J."/>
            <person name="Crous P."/>
            <person name="Grigoriev I."/>
        </authorList>
    </citation>
    <scope>NUCLEOTIDE SEQUENCE</scope>
    <source>
        <strain evidence="2">CBS 161.51</strain>
    </source>
</reference>
<keyword evidence="3" id="KW-1185">Reference proteome</keyword>
<organism evidence="2 3">
    <name type="scientific">Clathrospora elynae</name>
    <dbReference type="NCBI Taxonomy" id="706981"/>
    <lineage>
        <taxon>Eukaryota</taxon>
        <taxon>Fungi</taxon>
        <taxon>Dikarya</taxon>
        <taxon>Ascomycota</taxon>
        <taxon>Pezizomycotina</taxon>
        <taxon>Dothideomycetes</taxon>
        <taxon>Pleosporomycetidae</taxon>
        <taxon>Pleosporales</taxon>
        <taxon>Diademaceae</taxon>
        <taxon>Clathrospora</taxon>
    </lineage>
</organism>
<evidence type="ECO:0000313" key="2">
    <source>
        <dbReference type="EMBL" id="KAF1937181.1"/>
    </source>
</evidence>
<name>A0A6A5S932_9PLEO</name>
<evidence type="ECO:0000256" key="1">
    <source>
        <dbReference type="SAM" id="MobiDB-lite"/>
    </source>
</evidence>
<sequence>MASPETQRSIKAIVILTKPEEWFLRLFQYKDKAVPHGIWEYCDPSVPTPSALGPKPERPVLPEGNLTGDFLQMQRMKLSEWEWEYKEWHQKDKALRELCTDVASTISTSLIPLIQNVGTAHARLVKLRAHVAPSDPTRKQTCQQSSQTSRSNRIE</sequence>
<protein>
    <submittedName>
        <fullName evidence="2">Uncharacterized protein</fullName>
    </submittedName>
</protein>
<proteinExistence type="predicted"/>
<dbReference type="OrthoDB" id="3798177at2759"/>
<gene>
    <name evidence="2" type="ORF">EJ02DRAFT_477640</name>
</gene>
<evidence type="ECO:0000313" key="3">
    <source>
        <dbReference type="Proteomes" id="UP000800038"/>
    </source>
</evidence>
<dbReference type="EMBL" id="ML976150">
    <property type="protein sequence ID" value="KAF1937181.1"/>
    <property type="molecule type" value="Genomic_DNA"/>
</dbReference>
<dbReference type="Proteomes" id="UP000800038">
    <property type="component" value="Unassembled WGS sequence"/>
</dbReference>
<feature type="compositionally biased region" description="Low complexity" evidence="1">
    <location>
        <begin position="139"/>
        <end position="155"/>
    </location>
</feature>
<feature type="region of interest" description="Disordered" evidence="1">
    <location>
        <begin position="130"/>
        <end position="155"/>
    </location>
</feature>